<feature type="transmembrane region" description="Helical" evidence="1">
    <location>
        <begin position="92"/>
        <end position="110"/>
    </location>
</feature>
<organism evidence="2 3">
    <name type="scientific">Ancylomarina euxinus</name>
    <dbReference type="NCBI Taxonomy" id="2283627"/>
    <lineage>
        <taxon>Bacteria</taxon>
        <taxon>Pseudomonadati</taxon>
        <taxon>Bacteroidota</taxon>
        <taxon>Bacteroidia</taxon>
        <taxon>Marinilabiliales</taxon>
        <taxon>Marinifilaceae</taxon>
        <taxon>Ancylomarina</taxon>
    </lineage>
</organism>
<dbReference type="AlphaFoldDB" id="A0A425Y0A4"/>
<comment type="caution">
    <text evidence="2">The sequence shown here is derived from an EMBL/GenBank/DDBJ whole genome shotgun (WGS) entry which is preliminary data.</text>
</comment>
<dbReference type="EMBL" id="QQWG01000009">
    <property type="protein sequence ID" value="RRG21131.1"/>
    <property type="molecule type" value="Genomic_DNA"/>
</dbReference>
<protein>
    <submittedName>
        <fullName evidence="2">Uncharacterized protein</fullName>
    </submittedName>
</protein>
<keyword evidence="3" id="KW-1185">Reference proteome</keyword>
<dbReference type="Proteomes" id="UP000285794">
    <property type="component" value="Unassembled WGS sequence"/>
</dbReference>
<gene>
    <name evidence="2" type="ORF">DWB61_10330</name>
</gene>
<evidence type="ECO:0000313" key="2">
    <source>
        <dbReference type="EMBL" id="RRG21131.1"/>
    </source>
</evidence>
<keyword evidence="1" id="KW-0472">Membrane</keyword>
<feature type="transmembrane region" description="Helical" evidence="1">
    <location>
        <begin position="66"/>
        <end position="86"/>
    </location>
</feature>
<sequence length="118" mass="13440">MSQTKELVDYYLEKKKSGMDFSEIRKELKAKDLDDAQIKNIIREIDAKALEYAQTSGKMKPKDLRLIGYALMLIGGGLTFAVYFKILVLGKFLFAAYGPVIIGYILVVMARRQQNKLK</sequence>
<evidence type="ECO:0000313" key="3">
    <source>
        <dbReference type="Proteomes" id="UP000285794"/>
    </source>
</evidence>
<reference evidence="2 3" key="1">
    <citation type="submission" date="2018-07" db="EMBL/GenBank/DDBJ databases">
        <title>Draft genome sequence of Ancylomarina sp. M1P.</title>
        <authorList>
            <person name="Yadav S."/>
            <person name="Villanueva L."/>
            <person name="Damste J.S.S."/>
        </authorList>
    </citation>
    <scope>NUCLEOTIDE SEQUENCE [LARGE SCALE GENOMIC DNA]</scope>
    <source>
        <strain evidence="2 3">M1P</strain>
    </source>
</reference>
<evidence type="ECO:0000256" key="1">
    <source>
        <dbReference type="SAM" id="Phobius"/>
    </source>
</evidence>
<dbReference type="RefSeq" id="WP_125030823.1">
    <property type="nucleotide sequence ID" value="NZ_JAPXVP010000008.1"/>
</dbReference>
<dbReference type="OrthoDB" id="1121410at2"/>
<proteinExistence type="predicted"/>
<accession>A0A425Y0A4</accession>
<name>A0A425Y0A4_9BACT</name>
<keyword evidence="1" id="KW-0812">Transmembrane</keyword>
<keyword evidence="1" id="KW-1133">Transmembrane helix</keyword>